<proteinExistence type="predicted"/>
<protein>
    <recommendedName>
        <fullName evidence="3">ZAD domain-containing protein</fullName>
    </recommendedName>
</protein>
<dbReference type="GO" id="GO:0005634">
    <property type="term" value="C:nucleus"/>
    <property type="evidence" value="ECO:0007669"/>
    <property type="project" value="InterPro"/>
</dbReference>
<gene>
    <name evidence="4" type="ORF">B5V51_1382</name>
</gene>
<dbReference type="PROSITE" id="PS51915">
    <property type="entry name" value="ZAD"/>
    <property type="match status" value="1"/>
</dbReference>
<evidence type="ECO:0000313" key="4">
    <source>
        <dbReference type="EMBL" id="PCG71892.1"/>
    </source>
</evidence>
<feature type="region of interest" description="Disordered" evidence="2">
    <location>
        <begin position="261"/>
        <end position="280"/>
    </location>
</feature>
<dbReference type="GO" id="GO:0008270">
    <property type="term" value="F:zinc ion binding"/>
    <property type="evidence" value="ECO:0007669"/>
    <property type="project" value="UniProtKB-UniRule"/>
</dbReference>
<feature type="binding site" evidence="1">
    <location>
        <position position="58"/>
    </location>
    <ligand>
        <name>Zn(2+)</name>
        <dbReference type="ChEBI" id="CHEBI:29105"/>
    </ligand>
</feature>
<keyword evidence="1" id="KW-0862">Zinc</keyword>
<accession>A0A2A4JKG4</accession>
<dbReference type="InterPro" id="IPR012934">
    <property type="entry name" value="Znf_AD"/>
</dbReference>
<sequence length="280" mass="32127">MDEKYFCRCCLSEDCYKDMANDYYFGKVTENYLEMLLNVFNIDITNNDGQRSLICEECVSKLRDAAAYKTRVLRVQEMIRENLHLVANGKGTNINKMLEEADNLNEYVNDNDYSFNENDIKWENFTSDASQKGKRFTIHLDSNRQKSSIDSQTFTFKPVLLKNEFKQQISHKSFFPDTNYPSKSNTPIEENSTKNSTKIEAIGVATKKKINIDLQESINTSNDNIENVGASDFENSDCQEDNLDVYAKPLSSCIEEDLDIGESSKSRKRNLKNTSDTGNF</sequence>
<keyword evidence="1" id="KW-0479">Metal-binding</keyword>
<comment type="caution">
    <text evidence="4">The sequence shown here is derived from an EMBL/GenBank/DDBJ whole genome shotgun (WGS) entry which is preliminary data.</text>
</comment>
<keyword evidence="1" id="KW-0863">Zinc-finger</keyword>
<feature type="binding site" evidence="1">
    <location>
        <position position="10"/>
    </location>
    <ligand>
        <name>Zn(2+)</name>
        <dbReference type="ChEBI" id="CHEBI:29105"/>
    </ligand>
</feature>
<dbReference type="AlphaFoldDB" id="A0A2A4JKG4"/>
<dbReference type="Pfam" id="PF07776">
    <property type="entry name" value="zf-AD"/>
    <property type="match status" value="1"/>
</dbReference>
<feature type="binding site" evidence="1">
    <location>
        <position position="7"/>
    </location>
    <ligand>
        <name>Zn(2+)</name>
        <dbReference type="ChEBI" id="CHEBI:29105"/>
    </ligand>
</feature>
<dbReference type="SUPFAM" id="SSF57716">
    <property type="entry name" value="Glucocorticoid receptor-like (DNA-binding domain)"/>
    <property type="match status" value="1"/>
</dbReference>
<evidence type="ECO:0000256" key="1">
    <source>
        <dbReference type="PROSITE-ProRule" id="PRU01263"/>
    </source>
</evidence>
<dbReference type="EMBL" id="NWSH01001274">
    <property type="protein sequence ID" value="PCG71892.1"/>
    <property type="molecule type" value="Genomic_DNA"/>
</dbReference>
<dbReference type="Gene3D" id="3.40.1800.20">
    <property type="match status" value="1"/>
</dbReference>
<feature type="binding site" evidence="1">
    <location>
        <position position="55"/>
    </location>
    <ligand>
        <name>Zn(2+)</name>
        <dbReference type="ChEBI" id="CHEBI:29105"/>
    </ligand>
</feature>
<reference evidence="4" key="1">
    <citation type="submission" date="2017-09" db="EMBL/GenBank/DDBJ databases">
        <title>Contemporary evolution of a Lepidopteran species, Heliothis virescens, in response to modern agricultural practices.</title>
        <authorList>
            <person name="Fritz M.L."/>
            <person name="Deyonke A.M."/>
            <person name="Papanicolaou A."/>
            <person name="Micinski S."/>
            <person name="Westbrook J."/>
            <person name="Gould F."/>
        </authorList>
    </citation>
    <scope>NUCLEOTIDE SEQUENCE [LARGE SCALE GENOMIC DNA]</scope>
    <source>
        <strain evidence="4">HvINT-</strain>
        <tissue evidence="4">Whole body</tissue>
    </source>
</reference>
<evidence type="ECO:0000256" key="2">
    <source>
        <dbReference type="SAM" id="MobiDB-lite"/>
    </source>
</evidence>
<organism evidence="4">
    <name type="scientific">Heliothis virescens</name>
    <name type="common">Tobacco budworm moth</name>
    <dbReference type="NCBI Taxonomy" id="7102"/>
    <lineage>
        <taxon>Eukaryota</taxon>
        <taxon>Metazoa</taxon>
        <taxon>Ecdysozoa</taxon>
        <taxon>Arthropoda</taxon>
        <taxon>Hexapoda</taxon>
        <taxon>Insecta</taxon>
        <taxon>Pterygota</taxon>
        <taxon>Neoptera</taxon>
        <taxon>Endopterygota</taxon>
        <taxon>Lepidoptera</taxon>
        <taxon>Glossata</taxon>
        <taxon>Ditrysia</taxon>
        <taxon>Noctuoidea</taxon>
        <taxon>Noctuidae</taxon>
        <taxon>Heliothinae</taxon>
        <taxon>Heliothis</taxon>
    </lineage>
</organism>
<dbReference type="SMART" id="SM00868">
    <property type="entry name" value="zf-AD"/>
    <property type="match status" value="1"/>
</dbReference>
<feature type="domain" description="ZAD" evidence="3">
    <location>
        <begin position="5"/>
        <end position="82"/>
    </location>
</feature>
<evidence type="ECO:0000259" key="3">
    <source>
        <dbReference type="PROSITE" id="PS51915"/>
    </source>
</evidence>
<name>A0A2A4JKG4_HELVI</name>